<evidence type="ECO:0000313" key="10">
    <source>
        <dbReference type="EMBL" id="EGG14434.1"/>
    </source>
</evidence>
<keyword evidence="4" id="KW-0540">Nuclease</keyword>
<dbReference type="GO" id="GO:0004523">
    <property type="term" value="F:RNA-DNA hybrid ribonuclease activity"/>
    <property type="evidence" value="ECO:0007669"/>
    <property type="project" value="UniProtKB-EC"/>
</dbReference>
<evidence type="ECO:0000259" key="9">
    <source>
        <dbReference type="PROSITE" id="PS50879"/>
    </source>
</evidence>
<evidence type="ECO:0000256" key="2">
    <source>
        <dbReference type="ARBA" id="ARBA00005300"/>
    </source>
</evidence>
<dbReference type="KEGG" id="dfa:DFA_12206"/>
<keyword evidence="7" id="KW-0378">Hydrolase</keyword>
<keyword evidence="8" id="KW-0175">Coiled coil</keyword>
<dbReference type="Gene3D" id="3.30.420.10">
    <property type="entry name" value="Ribonuclease H-like superfamily/Ribonuclease H"/>
    <property type="match status" value="1"/>
</dbReference>
<comment type="similarity">
    <text evidence="2">Belongs to the RNase H family.</text>
</comment>
<dbReference type="PANTHER" id="PTHR10642">
    <property type="entry name" value="RIBONUCLEASE H1"/>
    <property type="match status" value="1"/>
</dbReference>
<dbReference type="InterPro" id="IPR002156">
    <property type="entry name" value="RNaseH_domain"/>
</dbReference>
<dbReference type="GO" id="GO:0003676">
    <property type="term" value="F:nucleic acid binding"/>
    <property type="evidence" value="ECO:0007669"/>
    <property type="project" value="InterPro"/>
</dbReference>
<dbReference type="AlphaFoldDB" id="F4QCK6"/>
<evidence type="ECO:0000256" key="1">
    <source>
        <dbReference type="ARBA" id="ARBA00000077"/>
    </source>
</evidence>
<dbReference type="GO" id="GO:0046872">
    <property type="term" value="F:metal ion binding"/>
    <property type="evidence" value="ECO:0007669"/>
    <property type="project" value="UniProtKB-KW"/>
</dbReference>
<dbReference type="PANTHER" id="PTHR10642:SF26">
    <property type="entry name" value="RIBONUCLEASE H1"/>
    <property type="match status" value="1"/>
</dbReference>
<dbReference type="InterPro" id="IPR012337">
    <property type="entry name" value="RNaseH-like_sf"/>
</dbReference>
<dbReference type="EMBL" id="GL883029">
    <property type="protein sequence ID" value="EGG14434.1"/>
    <property type="molecule type" value="Genomic_DNA"/>
</dbReference>
<gene>
    <name evidence="10" type="ORF">DFA_12206</name>
</gene>
<dbReference type="SUPFAM" id="SSF53098">
    <property type="entry name" value="Ribonuclease H-like"/>
    <property type="match status" value="1"/>
</dbReference>
<dbReference type="Proteomes" id="UP000007797">
    <property type="component" value="Unassembled WGS sequence"/>
</dbReference>
<evidence type="ECO:0000256" key="3">
    <source>
        <dbReference type="ARBA" id="ARBA00012180"/>
    </source>
</evidence>
<dbReference type="GO" id="GO:0043137">
    <property type="term" value="P:DNA replication, removal of RNA primer"/>
    <property type="evidence" value="ECO:0007669"/>
    <property type="project" value="TreeGrafter"/>
</dbReference>
<evidence type="ECO:0000256" key="8">
    <source>
        <dbReference type="SAM" id="Coils"/>
    </source>
</evidence>
<feature type="domain" description="RNase H type-1" evidence="9">
    <location>
        <begin position="186"/>
        <end position="382"/>
    </location>
</feature>
<dbReference type="GeneID" id="14865516"/>
<proteinExistence type="inferred from homology"/>
<dbReference type="InterPro" id="IPR036397">
    <property type="entry name" value="RNaseH_sf"/>
</dbReference>
<organism evidence="10 11">
    <name type="scientific">Cavenderia fasciculata</name>
    <name type="common">Slime mold</name>
    <name type="synonym">Dictyostelium fasciculatum</name>
    <dbReference type="NCBI Taxonomy" id="261658"/>
    <lineage>
        <taxon>Eukaryota</taxon>
        <taxon>Amoebozoa</taxon>
        <taxon>Evosea</taxon>
        <taxon>Eumycetozoa</taxon>
        <taxon>Dictyostelia</taxon>
        <taxon>Acytosteliales</taxon>
        <taxon>Cavenderiaceae</taxon>
        <taxon>Cavenderia</taxon>
    </lineage>
</organism>
<feature type="coiled-coil region" evidence="8">
    <location>
        <begin position="157"/>
        <end position="187"/>
    </location>
</feature>
<dbReference type="EC" id="3.1.26.4" evidence="3"/>
<evidence type="ECO:0000256" key="7">
    <source>
        <dbReference type="ARBA" id="ARBA00022801"/>
    </source>
</evidence>
<keyword evidence="6" id="KW-0255">Endonuclease</keyword>
<comment type="catalytic activity">
    <reaction evidence="1">
        <text>Endonucleolytic cleavage to 5'-phosphomonoester.</text>
        <dbReference type="EC" id="3.1.26.4"/>
    </reaction>
</comment>
<accession>F4QCK6</accession>
<dbReference type="PROSITE" id="PS50879">
    <property type="entry name" value="RNASE_H_1"/>
    <property type="match status" value="1"/>
</dbReference>
<name>F4QCK6_CACFS</name>
<reference evidence="11" key="1">
    <citation type="journal article" date="2011" name="Genome Res.">
        <title>Phylogeny-wide analysis of social amoeba genomes highlights ancient origins for complex intercellular communication.</title>
        <authorList>
            <person name="Heidel A.J."/>
            <person name="Lawal H.M."/>
            <person name="Felder M."/>
            <person name="Schilde C."/>
            <person name="Helps N.R."/>
            <person name="Tunggal B."/>
            <person name="Rivero F."/>
            <person name="John U."/>
            <person name="Schleicher M."/>
            <person name="Eichinger L."/>
            <person name="Platzer M."/>
            <person name="Noegel A.A."/>
            <person name="Schaap P."/>
            <person name="Gloeckner G."/>
        </authorList>
    </citation>
    <scope>NUCLEOTIDE SEQUENCE [LARGE SCALE GENOMIC DNA]</scope>
    <source>
        <strain evidence="11">SH3</strain>
    </source>
</reference>
<protein>
    <recommendedName>
        <fullName evidence="3">ribonuclease H</fullName>
        <ecNumber evidence="3">3.1.26.4</ecNumber>
    </recommendedName>
</protein>
<evidence type="ECO:0000313" key="11">
    <source>
        <dbReference type="Proteomes" id="UP000007797"/>
    </source>
</evidence>
<evidence type="ECO:0000256" key="5">
    <source>
        <dbReference type="ARBA" id="ARBA00022723"/>
    </source>
</evidence>
<sequence>MGLGLRNVETELNALKLNSLFRILNSKVKTTTSIIAEDWLAKQSYSKDNNHCLYIQPDNPYLKHINTLLKKYNCSLNTNIQQIDYSERALYPAFYLSKTLDRLKTCYHSTTIQTLLEQDNTFISRRKARQLNLELGESELENVRKHICSGSRPYKLRSDIEELLDHLQQKQQQQQQNNNLINEEENALTWTIFTDGSCQAPTTHLSPSLETLLPKSPNRIKAGCGVYIPPPPPPQPNDNNTTLVIDEATFLSTNPTASCNSFSFRVNNTQTINNAELSAINKALRSVPPNHHLTIKTDSQVSIDVTRIVTQANSITPILGQPFAPVALDILNIINTRNINNATTKLEKIKAHLKVNDESSLEDRQNIFGNDQADALAKASLNLDDPTPNTNPLPFFFTTNFTPETEHERFIPNIKRYVRMVDQNSNHIEWSKKSTQNKMLSTNFDKQLYRIIIKKMPNYLFKFQRQLYITTGPWRHSIFIMKQITSGHCLYCMDNNINPEDPPMDSPFHTLFECPQAWSLIDPIQECFNKAFEKQRFRISPTESWLSHFTDNNTNTAYLMLMGTPPTTFSSIFNTYFYRCKNTVMYHSLCQQLFTSLGNFGSSYTLPVTTHAYVAKTSNKASGSNTNFITD</sequence>
<dbReference type="InterPro" id="IPR050092">
    <property type="entry name" value="RNase_H"/>
</dbReference>
<dbReference type="Pfam" id="PF00075">
    <property type="entry name" value="RNase_H"/>
    <property type="match status" value="1"/>
</dbReference>
<dbReference type="RefSeq" id="XP_004353843.1">
    <property type="nucleotide sequence ID" value="XM_004353791.1"/>
</dbReference>
<keyword evidence="5" id="KW-0479">Metal-binding</keyword>
<evidence type="ECO:0000256" key="6">
    <source>
        <dbReference type="ARBA" id="ARBA00022759"/>
    </source>
</evidence>
<evidence type="ECO:0000256" key="4">
    <source>
        <dbReference type="ARBA" id="ARBA00022722"/>
    </source>
</evidence>
<keyword evidence="11" id="KW-1185">Reference proteome</keyword>